<dbReference type="EMBL" id="JAGMUV010000009">
    <property type="protein sequence ID" value="KAH7143857.1"/>
    <property type="molecule type" value="Genomic_DNA"/>
</dbReference>
<keyword evidence="1" id="KW-0175">Coiled coil</keyword>
<organism evidence="3 4">
    <name type="scientific">Dactylonectria macrodidyma</name>
    <dbReference type="NCBI Taxonomy" id="307937"/>
    <lineage>
        <taxon>Eukaryota</taxon>
        <taxon>Fungi</taxon>
        <taxon>Dikarya</taxon>
        <taxon>Ascomycota</taxon>
        <taxon>Pezizomycotina</taxon>
        <taxon>Sordariomycetes</taxon>
        <taxon>Hypocreomycetidae</taxon>
        <taxon>Hypocreales</taxon>
        <taxon>Nectriaceae</taxon>
        <taxon>Dactylonectria</taxon>
    </lineage>
</organism>
<dbReference type="OrthoDB" id="5096460at2759"/>
<feature type="compositionally biased region" description="Basic and acidic residues" evidence="2">
    <location>
        <begin position="34"/>
        <end position="46"/>
    </location>
</feature>
<feature type="compositionally biased region" description="Polar residues" evidence="2">
    <location>
        <begin position="93"/>
        <end position="113"/>
    </location>
</feature>
<evidence type="ECO:0000256" key="2">
    <source>
        <dbReference type="SAM" id="MobiDB-lite"/>
    </source>
</evidence>
<reference evidence="3" key="1">
    <citation type="journal article" date="2021" name="Nat. Commun.">
        <title>Genetic determinants of endophytism in the Arabidopsis root mycobiome.</title>
        <authorList>
            <person name="Mesny F."/>
            <person name="Miyauchi S."/>
            <person name="Thiergart T."/>
            <person name="Pickel B."/>
            <person name="Atanasova L."/>
            <person name="Karlsson M."/>
            <person name="Huettel B."/>
            <person name="Barry K.W."/>
            <person name="Haridas S."/>
            <person name="Chen C."/>
            <person name="Bauer D."/>
            <person name="Andreopoulos W."/>
            <person name="Pangilinan J."/>
            <person name="LaButti K."/>
            <person name="Riley R."/>
            <person name="Lipzen A."/>
            <person name="Clum A."/>
            <person name="Drula E."/>
            <person name="Henrissat B."/>
            <person name="Kohler A."/>
            <person name="Grigoriev I.V."/>
            <person name="Martin F.M."/>
            <person name="Hacquard S."/>
        </authorList>
    </citation>
    <scope>NUCLEOTIDE SEQUENCE</scope>
    <source>
        <strain evidence="3">MPI-CAGE-AT-0147</strain>
    </source>
</reference>
<gene>
    <name evidence="3" type="ORF">EDB81DRAFT_884452</name>
</gene>
<evidence type="ECO:0000313" key="3">
    <source>
        <dbReference type="EMBL" id="KAH7143857.1"/>
    </source>
</evidence>
<dbReference type="AlphaFoldDB" id="A0A9P9EPA3"/>
<name>A0A9P9EPA3_9HYPO</name>
<feature type="coiled-coil region" evidence="1">
    <location>
        <begin position="268"/>
        <end position="295"/>
    </location>
</feature>
<evidence type="ECO:0000256" key="1">
    <source>
        <dbReference type="SAM" id="Coils"/>
    </source>
</evidence>
<feature type="region of interest" description="Disordered" evidence="2">
    <location>
        <begin position="93"/>
        <end position="119"/>
    </location>
</feature>
<protein>
    <submittedName>
        <fullName evidence="3">Uncharacterized protein</fullName>
    </submittedName>
</protein>
<proteinExistence type="predicted"/>
<dbReference type="Proteomes" id="UP000738349">
    <property type="component" value="Unassembled WGS sequence"/>
</dbReference>
<keyword evidence="4" id="KW-1185">Reference proteome</keyword>
<feature type="region of interest" description="Disordered" evidence="2">
    <location>
        <begin position="298"/>
        <end position="324"/>
    </location>
</feature>
<comment type="caution">
    <text evidence="3">The sequence shown here is derived from an EMBL/GenBank/DDBJ whole genome shotgun (WGS) entry which is preliminary data.</text>
</comment>
<feature type="region of interest" description="Disordered" evidence="2">
    <location>
        <begin position="33"/>
        <end position="57"/>
    </location>
</feature>
<sequence length="324" mass="35880">MPAKLPSTSGSLPIQEIPKSRWDRILDDFFGIAKRPDNDGTYKSDDDSVSMDTSATPSPCVSFVDGCQMAQPTANETTDDLLSLDAISQQPQLSEAACDSSSLPERGVPSTQDAPKALPSSEIQHVVQRMEALEARMTHNAPDLLNRRIEALERKLGSDTSVSLVQRVSTVAAEREHKDLVEIERRFKTLERTMASESSTALVQRLAAMEKNDQVQTSDNKKFQARLDQISVRLDNMTTRLESLASSASLKQRLITVEGHNTDSAARIQRHEARLDKMNNLIDTAQGRVDAMEQLCAQAARPRSRRRGGSRDSTAISMEECRQQ</sequence>
<evidence type="ECO:0000313" key="4">
    <source>
        <dbReference type="Proteomes" id="UP000738349"/>
    </source>
</evidence>
<accession>A0A9P9EPA3</accession>